<dbReference type="RefSeq" id="WP_154730078.1">
    <property type="nucleotide sequence ID" value="NZ_SZYE01000108.1"/>
</dbReference>
<dbReference type="Gene3D" id="1.10.10.10">
    <property type="entry name" value="Winged helix-like DNA-binding domain superfamily/Winged helix DNA-binding domain"/>
    <property type="match status" value="1"/>
</dbReference>
<dbReference type="GO" id="GO:0006355">
    <property type="term" value="P:regulation of DNA-templated transcription"/>
    <property type="evidence" value="ECO:0007669"/>
    <property type="project" value="InterPro"/>
</dbReference>
<feature type="region of interest" description="Disordered" evidence="4">
    <location>
        <begin position="445"/>
        <end position="492"/>
    </location>
</feature>
<dbReference type="Proteomes" id="UP000308121">
    <property type="component" value="Unassembled WGS sequence"/>
</dbReference>
<dbReference type="SUPFAM" id="SSF46894">
    <property type="entry name" value="C-terminal effector domain of the bipartite response regulators"/>
    <property type="match status" value="1"/>
</dbReference>
<dbReference type="InterPro" id="IPR027417">
    <property type="entry name" value="P-loop_NTPase"/>
</dbReference>
<evidence type="ECO:0000256" key="2">
    <source>
        <dbReference type="ARBA" id="ARBA00023125"/>
    </source>
</evidence>
<evidence type="ECO:0000259" key="5">
    <source>
        <dbReference type="PROSITE" id="PS50043"/>
    </source>
</evidence>
<keyword evidence="3" id="KW-0804">Transcription</keyword>
<dbReference type="InterPro" id="IPR049945">
    <property type="entry name" value="AAA_22"/>
</dbReference>
<dbReference type="PROSITE" id="PS50043">
    <property type="entry name" value="HTH_LUXR_2"/>
    <property type="match status" value="1"/>
</dbReference>
<dbReference type="PRINTS" id="PR00038">
    <property type="entry name" value="HTHLUXR"/>
</dbReference>
<dbReference type="InterPro" id="IPR016032">
    <property type="entry name" value="Sig_transdc_resp-reg_C-effctor"/>
</dbReference>
<dbReference type="AlphaFoldDB" id="A0A7Z8JZV4"/>
<dbReference type="SMART" id="SM00421">
    <property type="entry name" value="HTH_LUXR"/>
    <property type="match status" value="1"/>
</dbReference>
<evidence type="ECO:0000256" key="3">
    <source>
        <dbReference type="ARBA" id="ARBA00023163"/>
    </source>
</evidence>
<comment type="caution">
    <text evidence="6">The sequence shown here is derived from an EMBL/GenBank/DDBJ whole genome shotgun (WGS) entry which is preliminary data.</text>
</comment>
<dbReference type="CDD" id="cd06170">
    <property type="entry name" value="LuxR_C_like"/>
    <property type="match status" value="1"/>
</dbReference>
<dbReference type="Pfam" id="PF13401">
    <property type="entry name" value="AAA_22"/>
    <property type="match status" value="1"/>
</dbReference>
<dbReference type="InterPro" id="IPR036388">
    <property type="entry name" value="WH-like_DNA-bd_sf"/>
</dbReference>
<dbReference type="OrthoDB" id="3197423at2"/>
<organism evidence="6 7">
    <name type="scientific">Cellulomonas hominis</name>
    <dbReference type="NCBI Taxonomy" id="156981"/>
    <lineage>
        <taxon>Bacteria</taxon>
        <taxon>Bacillati</taxon>
        <taxon>Actinomycetota</taxon>
        <taxon>Actinomycetes</taxon>
        <taxon>Micrococcales</taxon>
        <taxon>Cellulomonadaceae</taxon>
        <taxon>Cellulomonas</taxon>
    </lineage>
</organism>
<evidence type="ECO:0000256" key="4">
    <source>
        <dbReference type="SAM" id="MobiDB-lite"/>
    </source>
</evidence>
<evidence type="ECO:0000256" key="1">
    <source>
        <dbReference type="ARBA" id="ARBA00023015"/>
    </source>
</evidence>
<keyword evidence="2" id="KW-0238">DNA-binding</keyword>
<evidence type="ECO:0000313" key="7">
    <source>
        <dbReference type="Proteomes" id="UP000308121"/>
    </source>
</evidence>
<dbReference type="Pfam" id="PF00196">
    <property type="entry name" value="GerE"/>
    <property type="match status" value="1"/>
</dbReference>
<dbReference type="PROSITE" id="PS00622">
    <property type="entry name" value="HTH_LUXR_1"/>
    <property type="match status" value="1"/>
</dbReference>
<accession>A0A7Z8JZV4</accession>
<sequence>MEAEGFGLTVAAAQRWLPLGRDVLVRGDRGAGKTTVLEGLLADASRRGVTGILLRAGGSRPLSALLDHASASVRVPDEAALADWLTDELRARRSVLLIDDADRMDDASLGVARRVLGRTGSLLVAACTTDPLRAPGGGLRDLLLGRAPAEVRVQPFGFRAVSALLESVLGAPADAGLTSSVMASTGGNPRAVVALADAARAAGALRRHDGLWVEDGTLGDVPADAVAYIFLSGLGPSCVSALETLASAGPLPADVASRLVDPTALAVLSDHGRVVGHELMRSGEVLAVSPPLLARALRDRVSPYRRRRLAEHLAAEGGALASSATPVDDLTTVLLAAPSGEGGAPEWVAQVAGLVHERAVAEEGARRSEWLAQPTLATANAYLAALMRRPAVEQLDEVFARVVPGVHDDAGERAVFAFYRSRWAAWAGLTGSAAADGAVVEGAGDEARGDAVPDGGAAPAARTSPAGAAADDGGGPPPGDAEEAAADPDLRPVTELGGLRTRLLRELAAGRSPEEVVAEPEPSAPVPFSRGWPAVLRAAALLEAGWAAAALEVVERADTAQAAAEPRHYLAALRGQALLQVDRLDEAEQWQRRMLDAAYDEVDALAIRVHASTLAEVLYASSQTAAAWRAVSTALRLGAPGPVGTTFYRRGLTVGAVIQAHAGNLTLAQVLVRELDRSPAGDQPLLRSNRPLAHAALAAASGEPLVGQRIARQAARAYTAEGLLQPALLCWTLGAGDLDAERAGAVRDLLGRTDVPALAPYAQVVLGLVDGDRDLVAGAVARTSAATAPALARAAEQLLGVQDGTPRPARAPVTRLGSVRSEALSAREQEVAVLAREGLSNRQIADQLYLSVRTVENHMSRALRKLGLVSRSELTEWTG</sequence>
<dbReference type="PANTHER" id="PTHR44688:SF16">
    <property type="entry name" value="DNA-BINDING TRANSCRIPTIONAL ACTIVATOR DEVR_DOSR"/>
    <property type="match status" value="1"/>
</dbReference>
<feature type="compositionally biased region" description="Low complexity" evidence="4">
    <location>
        <begin position="452"/>
        <end position="471"/>
    </location>
</feature>
<dbReference type="GO" id="GO:0003677">
    <property type="term" value="F:DNA binding"/>
    <property type="evidence" value="ECO:0007669"/>
    <property type="project" value="UniProtKB-KW"/>
</dbReference>
<dbReference type="EMBL" id="SZYE01000108">
    <property type="protein sequence ID" value="TKR23123.1"/>
    <property type="molecule type" value="Genomic_DNA"/>
</dbReference>
<dbReference type="PANTHER" id="PTHR44688">
    <property type="entry name" value="DNA-BINDING TRANSCRIPTIONAL ACTIVATOR DEVR_DOSR"/>
    <property type="match status" value="1"/>
</dbReference>
<keyword evidence="1" id="KW-0805">Transcription regulation</keyword>
<gene>
    <name evidence="6" type="ORF">FA014_12900</name>
</gene>
<dbReference type="GO" id="GO:0016887">
    <property type="term" value="F:ATP hydrolysis activity"/>
    <property type="evidence" value="ECO:0007669"/>
    <property type="project" value="InterPro"/>
</dbReference>
<evidence type="ECO:0000313" key="6">
    <source>
        <dbReference type="EMBL" id="TKR23123.1"/>
    </source>
</evidence>
<name>A0A7Z8JZV4_9CELL</name>
<feature type="domain" description="HTH luxR-type" evidence="5">
    <location>
        <begin position="817"/>
        <end position="879"/>
    </location>
</feature>
<reference evidence="6 7" key="1">
    <citation type="submission" date="2019-05" db="EMBL/GenBank/DDBJ databases">
        <title>Genome sequence of Cellulomonas hominis strain CS1.</title>
        <authorList>
            <person name="Belmont J."/>
            <person name="Maclea K.S."/>
        </authorList>
    </citation>
    <scope>NUCLEOTIDE SEQUENCE [LARGE SCALE GENOMIC DNA]</scope>
    <source>
        <strain evidence="6 7">CS1</strain>
    </source>
</reference>
<dbReference type="InterPro" id="IPR000792">
    <property type="entry name" value="Tscrpt_reg_LuxR_C"/>
</dbReference>
<dbReference type="SUPFAM" id="SSF52540">
    <property type="entry name" value="P-loop containing nucleoside triphosphate hydrolases"/>
    <property type="match status" value="1"/>
</dbReference>
<protein>
    <recommendedName>
        <fullName evidence="5">HTH luxR-type domain-containing protein</fullName>
    </recommendedName>
</protein>
<proteinExistence type="predicted"/>